<dbReference type="Proteomes" id="UP001383192">
    <property type="component" value="Unassembled WGS sequence"/>
</dbReference>
<feature type="domain" description="Aip3p/Bud6 N-terminal" evidence="1">
    <location>
        <begin position="25"/>
        <end position="133"/>
    </location>
</feature>
<dbReference type="PANTHER" id="PTHR22741">
    <property type="entry name" value="P140CAP/SNIP-RELATED"/>
    <property type="match status" value="1"/>
</dbReference>
<dbReference type="EMBL" id="JAYKXP010000132">
    <property type="protein sequence ID" value="KAK7023684.1"/>
    <property type="molecule type" value="Genomic_DNA"/>
</dbReference>
<dbReference type="Pfam" id="PF23153">
    <property type="entry name" value="Aip3p_Bud6_N"/>
    <property type="match status" value="1"/>
</dbReference>
<dbReference type="GO" id="GO:0051286">
    <property type="term" value="C:cell tip"/>
    <property type="evidence" value="ECO:0007669"/>
    <property type="project" value="TreeGrafter"/>
</dbReference>
<name>A0AAW0BCE6_9AGAR</name>
<organism evidence="2 3">
    <name type="scientific">Paramarasmius palmivorus</name>
    <dbReference type="NCBI Taxonomy" id="297713"/>
    <lineage>
        <taxon>Eukaryota</taxon>
        <taxon>Fungi</taxon>
        <taxon>Dikarya</taxon>
        <taxon>Basidiomycota</taxon>
        <taxon>Agaricomycotina</taxon>
        <taxon>Agaricomycetes</taxon>
        <taxon>Agaricomycetidae</taxon>
        <taxon>Agaricales</taxon>
        <taxon>Marasmiineae</taxon>
        <taxon>Marasmiaceae</taxon>
        <taxon>Paramarasmius</taxon>
    </lineage>
</organism>
<evidence type="ECO:0000259" key="1">
    <source>
        <dbReference type="Pfam" id="PF23153"/>
    </source>
</evidence>
<dbReference type="InterPro" id="IPR056279">
    <property type="entry name" value="Aip3p_Bud6_N"/>
</dbReference>
<dbReference type="InterPro" id="IPR051825">
    <property type="entry name" value="SRCIN1"/>
</dbReference>
<evidence type="ECO:0000313" key="3">
    <source>
        <dbReference type="Proteomes" id="UP001383192"/>
    </source>
</evidence>
<evidence type="ECO:0000313" key="2">
    <source>
        <dbReference type="EMBL" id="KAK7023684.1"/>
    </source>
</evidence>
<comment type="caution">
    <text evidence="2">The sequence shown here is derived from an EMBL/GenBank/DDBJ whole genome shotgun (WGS) entry which is preliminary data.</text>
</comment>
<sequence>MQKTTQKTLVGPEAIAEDLQRRAIESSVTLFLVSIKQLLQALTEWSHRKVDESHVSDVYVESINHFHASVMAFAVLDIDTSDLESVPDDLRNVLEECLSENPSVPALMLYLPTVKGIITNVLELLRRKQKLYRRRR</sequence>
<dbReference type="PANTHER" id="PTHR22741:SF10">
    <property type="entry name" value="COILED-COIL DOMAIN-CONTAINING PROTEIN CG32809"/>
    <property type="match status" value="1"/>
</dbReference>
<accession>A0AAW0BCE6</accession>
<reference evidence="2 3" key="1">
    <citation type="submission" date="2024-01" db="EMBL/GenBank/DDBJ databases">
        <title>A draft genome for a cacao thread blight-causing isolate of Paramarasmius palmivorus.</title>
        <authorList>
            <person name="Baruah I.K."/>
            <person name="Bukari Y."/>
            <person name="Amoako-Attah I."/>
            <person name="Meinhardt L.W."/>
            <person name="Bailey B.A."/>
            <person name="Cohen S.P."/>
        </authorList>
    </citation>
    <scope>NUCLEOTIDE SEQUENCE [LARGE SCALE GENOMIC DNA]</scope>
    <source>
        <strain evidence="2 3">GH-12</strain>
    </source>
</reference>
<keyword evidence="3" id="KW-1185">Reference proteome</keyword>
<dbReference type="GO" id="GO:0005737">
    <property type="term" value="C:cytoplasm"/>
    <property type="evidence" value="ECO:0007669"/>
    <property type="project" value="TreeGrafter"/>
</dbReference>
<gene>
    <name evidence="2" type="primary">BUD6_3</name>
    <name evidence="2" type="ORF">VNI00_016567</name>
</gene>
<protein>
    <submittedName>
        <fullName evidence="2">Bud site selection protein 6</fullName>
    </submittedName>
</protein>
<proteinExistence type="predicted"/>
<dbReference type="GO" id="GO:0030010">
    <property type="term" value="P:establishment of cell polarity"/>
    <property type="evidence" value="ECO:0007669"/>
    <property type="project" value="TreeGrafter"/>
</dbReference>
<dbReference type="AlphaFoldDB" id="A0AAW0BCE6"/>